<feature type="domain" description="ABC transmembrane type-1" evidence="9">
    <location>
        <begin position="105"/>
        <end position="296"/>
    </location>
</feature>
<evidence type="ECO:0000256" key="4">
    <source>
        <dbReference type="ARBA" id="ARBA00022692"/>
    </source>
</evidence>
<evidence type="ECO:0000313" key="10">
    <source>
        <dbReference type="EMBL" id="MBR7828519.1"/>
    </source>
</evidence>
<dbReference type="PANTHER" id="PTHR43744:SF12">
    <property type="entry name" value="ABC TRANSPORTER PERMEASE PROTEIN MG189-RELATED"/>
    <property type="match status" value="1"/>
</dbReference>
<accession>A0A941EG72</accession>
<keyword evidence="2 7" id="KW-0813">Transport</keyword>
<keyword evidence="3" id="KW-1003">Cell membrane</keyword>
<evidence type="ECO:0000256" key="1">
    <source>
        <dbReference type="ARBA" id="ARBA00004651"/>
    </source>
</evidence>
<organism evidence="10 11">
    <name type="scientific">Actinospica acidithermotolerans</name>
    <dbReference type="NCBI Taxonomy" id="2828514"/>
    <lineage>
        <taxon>Bacteria</taxon>
        <taxon>Bacillati</taxon>
        <taxon>Actinomycetota</taxon>
        <taxon>Actinomycetes</taxon>
        <taxon>Catenulisporales</taxon>
        <taxon>Actinospicaceae</taxon>
        <taxon>Actinospica</taxon>
    </lineage>
</organism>
<keyword evidence="11" id="KW-1185">Reference proteome</keyword>
<evidence type="ECO:0000256" key="8">
    <source>
        <dbReference type="SAM" id="MobiDB-lite"/>
    </source>
</evidence>
<feature type="transmembrane region" description="Helical" evidence="7">
    <location>
        <begin position="217"/>
        <end position="242"/>
    </location>
</feature>
<sequence>MAQATALEDARPDSLRRPRRPRRPRRVGRQSSGGGRAGRTPISYLALVVLGALALAMVAPFVLVVMNGVKTSTDYAAHGPLSVPQSLSLANLQTFWQQVDFGQVLVNSVLISACVAVFAVLLSILSAYALGIGRIKGRTTILVLFLLANLLPQEALIYPLYYLANQLGLYDTRLVVIIIFTVIQSAFGTYLLSSVLGAFPRELLEAARIDGAGVWRILWRIVVPISRPTITVMLTFFFIWTWNEFLIPLVLLPSNQNETVPVALGLAQGEHMVDVTMQAASALLGIFPAIVFFLIFQRTLSRGITLGAIK</sequence>
<proteinExistence type="inferred from homology"/>
<evidence type="ECO:0000256" key="6">
    <source>
        <dbReference type="ARBA" id="ARBA00023136"/>
    </source>
</evidence>
<gene>
    <name evidence="10" type="ORF">KDK95_19565</name>
</gene>
<dbReference type="GO" id="GO:0005886">
    <property type="term" value="C:plasma membrane"/>
    <property type="evidence" value="ECO:0007669"/>
    <property type="project" value="UniProtKB-SubCell"/>
</dbReference>
<dbReference type="CDD" id="cd06261">
    <property type="entry name" value="TM_PBP2"/>
    <property type="match status" value="1"/>
</dbReference>
<feature type="compositionally biased region" description="Basic residues" evidence="8">
    <location>
        <begin position="17"/>
        <end position="28"/>
    </location>
</feature>
<dbReference type="PROSITE" id="PS50928">
    <property type="entry name" value="ABC_TM1"/>
    <property type="match status" value="1"/>
</dbReference>
<keyword evidence="4 7" id="KW-0812">Transmembrane</keyword>
<dbReference type="AlphaFoldDB" id="A0A941EG72"/>
<evidence type="ECO:0000256" key="3">
    <source>
        <dbReference type="ARBA" id="ARBA00022475"/>
    </source>
</evidence>
<feature type="transmembrane region" description="Helical" evidence="7">
    <location>
        <begin position="44"/>
        <end position="66"/>
    </location>
</feature>
<feature type="transmembrane region" description="Helical" evidence="7">
    <location>
        <begin position="174"/>
        <end position="196"/>
    </location>
</feature>
<evidence type="ECO:0000256" key="5">
    <source>
        <dbReference type="ARBA" id="ARBA00022989"/>
    </source>
</evidence>
<dbReference type="Proteomes" id="UP000676325">
    <property type="component" value="Unassembled WGS sequence"/>
</dbReference>
<feature type="transmembrane region" description="Helical" evidence="7">
    <location>
        <begin position="142"/>
        <end position="162"/>
    </location>
</feature>
<dbReference type="Gene3D" id="1.10.3720.10">
    <property type="entry name" value="MetI-like"/>
    <property type="match status" value="1"/>
</dbReference>
<keyword evidence="5 7" id="KW-1133">Transmembrane helix</keyword>
<keyword evidence="6 7" id="KW-0472">Membrane</keyword>
<dbReference type="InterPro" id="IPR035906">
    <property type="entry name" value="MetI-like_sf"/>
</dbReference>
<comment type="similarity">
    <text evidence="7">Belongs to the binding-protein-dependent transport system permease family.</text>
</comment>
<dbReference type="EMBL" id="JAGSOH010000058">
    <property type="protein sequence ID" value="MBR7828519.1"/>
    <property type="molecule type" value="Genomic_DNA"/>
</dbReference>
<dbReference type="GO" id="GO:0055085">
    <property type="term" value="P:transmembrane transport"/>
    <property type="evidence" value="ECO:0007669"/>
    <property type="project" value="InterPro"/>
</dbReference>
<evidence type="ECO:0000259" key="9">
    <source>
        <dbReference type="PROSITE" id="PS50928"/>
    </source>
</evidence>
<feature type="region of interest" description="Disordered" evidence="8">
    <location>
        <begin position="1"/>
        <end position="36"/>
    </location>
</feature>
<protein>
    <submittedName>
        <fullName evidence="10">Carbohydrate ABC transporter permease</fullName>
    </submittedName>
</protein>
<feature type="transmembrane region" description="Helical" evidence="7">
    <location>
        <begin position="275"/>
        <end position="296"/>
    </location>
</feature>
<evidence type="ECO:0000256" key="2">
    <source>
        <dbReference type="ARBA" id="ARBA00022448"/>
    </source>
</evidence>
<reference evidence="10" key="1">
    <citation type="submission" date="2021-04" db="EMBL/GenBank/DDBJ databases">
        <title>Genome based classification of Actinospica acidithermotolerans sp. nov., an actinobacterium isolated from an Indonesian hot spring.</title>
        <authorList>
            <person name="Kusuma A.B."/>
            <person name="Putra K.E."/>
            <person name="Nafisah S."/>
            <person name="Loh J."/>
            <person name="Nouioui I."/>
            <person name="Goodfellow M."/>
        </authorList>
    </citation>
    <scope>NUCLEOTIDE SEQUENCE</scope>
    <source>
        <strain evidence="10">MGRD01-02</strain>
    </source>
</reference>
<dbReference type="InterPro" id="IPR000515">
    <property type="entry name" value="MetI-like"/>
</dbReference>
<evidence type="ECO:0000313" key="11">
    <source>
        <dbReference type="Proteomes" id="UP000676325"/>
    </source>
</evidence>
<name>A0A941EG72_9ACTN</name>
<feature type="transmembrane region" description="Helical" evidence="7">
    <location>
        <begin position="109"/>
        <end position="130"/>
    </location>
</feature>
<evidence type="ECO:0000256" key="7">
    <source>
        <dbReference type="RuleBase" id="RU363032"/>
    </source>
</evidence>
<dbReference type="PANTHER" id="PTHR43744">
    <property type="entry name" value="ABC TRANSPORTER PERMEASE PROTEIN MG189-RELATED-RELATED"/>
    <property type="match status" value="1"/>
</dbReference>
<comment type="caution">
    <text evidence="10">The sequence shown here is derived from an EMBL/GenBank/DDBJ whole genome shotgun (WGS) entry which is preliminary data.</text>
</comment>
<dbReference type="SUPFAM" id="SSF161098">
    <property type="entry name" value="MetI-like"/>
    <property type="match status" value="1"/>
</dbReference>
<dbReference type="Pfam" id="PF00528">
    <property type="entry name" value="BPD_transp_1"/>
    <property type="match status" value="1"/>
</dbReference>
<comment type="subcellular location">
    <subcellularLocation>
        <location evidence="1 7">Cell membrane</location>
        <topology evidence="1 7">Multi-pass membrane protein</topology>
    </subcellularLocation>
</comment>